<sequence length="503" mass="57643">MFTRVSQFVFMLCGLPVYCENQSDFIFIVWYLWRIIIVVRYNICLAFHTYRTITRGKLGMDLFGFVVVAVGAFVVNSLIGKHKKLIALQQKITADFKKKCYRMKPFEDRKLFILGIVFAVALGFLLALLARTVLVHENLDDFYILISPEFSVIYIIYISISNMMTTASNAMFYCNFCKHLKSMFYSVNKKVKSLQNSLKIKQKEDKILFSEPHCLLKEQKKVRKSAKQQFHRDELLLEKNSSVFPSSLKFCTDNFIENHKSVVNHENEASIDDHTNQIIFKPTGVFSLACEDQKSFINSAQETELFSQIFSGNRNKKRVDSTKHKSDHIVGKKIQNLTRRFMDVSTLVQDTDDIFSLQVLTILTISFARTCTYIYIYISSDWKNHDPYAAPAIAGQIFFDFLAFGSVAIHASLVTEEAKKFVPLMTRLPQVGGCRDIKSLLQSEVAAMTACATNVQLTAWKFFNVSRSFIPTVVGVTVTYVIVILQLYQVVQDSNCMERISNQ</sequence>
<proteinExistence type="predicted"/>
<evidence type="ECO:0000256" key="2">
    <source>
        <dbReference type="ARBA" id="ARBA00022475"/>
    </source>
</evidence>
<dbReference type="GO" id="GO:0005886">
    <property type="term" value="C:plasma membrane"/>
    <property type="evidence" value="ECO:0007669"/>
    <property type="project" value="UniProtKB-SubCell"/>
</dbReference>
<evidence type="ECO:0000313" key="9">
    <source>
        <dbReference type="Proteomes" id="UP000499080"/>
    </source>
</evidence>
<dbReference type="PANTHER" id="PTHR21421:SF29">
    <property type="entry name" value="GUSTATORY RECEPTOR 5A FOR TREHALOSE-RELATED"/>
    <property type="match status" value="1"/>
</dbReference>
<keyword evidence="2" id="KW-1003">Cell membrane</keyword>
<dbReference type="OrthoDB" id="6430094at2759"/>
<evidence type="ECO:0000256" key="7">
    <source>
        <dbReference type="SAM" id="Phobius"/>
    </source>
</evidence>
<dbReference type="GO" id="GO:0050909">
    <property type="term" value="P:sensory perception of taste"/>
    <property type="evidence" value="ECO:0007669"/>
    <property type="project" value="InterPro"/>
</dbReference>
<evidence type="ECO:0000256" key="6">
    <source>
        <dbReference type="ARBA" id="ARBA00023170"/>
    </source>
</evidence>
<evidence type="ECO:0000256" key="3">
    <source>
        <dbReference type="ARBA" id="ARBA00022692"/>
    </source>
</evidence>
<keyword evidence="3 7" id="KW-0812">Transmembrane</keyword>
<evidence type="ECO:0000256" key="4">
    <source>
        <dbReference type="ARBA" id="ARBA00022989"/>
    </source>
</evidence>
<comment type="caution">
    <text evidence="8">The sequence shown here is derived from an EMBL/GenBank/DDBJ whole genome shotgun (WGS) entry which is preliminary data.</text>
</comment>
<dbReference type="Pfam" id="PF08395">
    <property type="entry name" value="7tm_7"/>
    <property type="match status" value="1"/>
</dbReference>
<dbReference type="PANTHER" id="PTHR21421">
    <property type="entry name" value="GUSTATORY RECEPTOR"/>
    <property type="match status" value="1"/>
</dbReference>
<dbReference type="AlphaFoldDB" id="A0A4Y1ZWX8"/>
<keyword evidence="5 7" id="KW-0472">Membrane</keyword>
<feature type="transmembrane region" description="Helical" evidence="7">
    <location>
        <begin position="29"/>
        <end position="50"/>
    </location>
</feature>
<protein>
    <recommendedName>
        <fullName evidence="10">Gustatory receptor</fullName>
    </recommendedName>
</protein>
<keyword evidence="6" id="KW-0675">Receptor</keyword>
<dbReference type="GO" id="GO:0038023">
    <property type="term" value="F:signaling receptor activity"/>
    <property type="evidence" value="ECO:0007669"/>
    <property type="project" value="UniProtKB-ARBA"/>
</dbReference>
<dbReference type="GO" id="GO:0051606">
    <property type="term" value="P:detection of stimulus"/>
    <property type="evidence" value="ECO:0007669"/>
    <property type="project" value="UniProtKB-ARBA"/>
</dbReference>
<keyword evidence="4 7" id="KW-1133">Transmembrane helix</keyword>
<feature type="transmembrane region" description="Helical" evidence="7">
    <location>
        <begin position="388"/>
        <end position="413"/>
    </location>
</feature>
<dbReference type="EMBL" id="BGPR01078854">
    <property type="protein sequence ID" value="GBL71978.1"/>
    <property type="molecule type" value="Genomic_DNA"/>
</dbReference>
<accession>A0A4Y1ZWX8</accession>
<evidence type="ECO:0000256" key="1">
    <source>
        <dbReference type="ARBA" id="ARBA00004651"/>
    </source>
</evidence>
<feature type="transmembrane region" description="Helical" evidence="7">
    <location>
        <begin position="111"/>
        <end position="130"/>
    </location>
</feature>
<name>A0A4Y1ZWX8_ARAVE</name>
<feature type="transmembrane region" description="Helical" evidence="7">
    <location>
        <begin position="62"/>
        <end position="79"/>
    </location>
</feature>
<evidence type="ECO:0000313" key="8">
    <source>
        <dbReference type="EMBL" id="GBL71978.1"/>
    </source>
</evidence>
<keyword evidence="9" id="KW-1185">Reference proteome</keyword>
<dbReference type="InterPro" id="IPR013604">
    <property type="entry name" value="7TM_chemorcpt"/>
</dbReference>
<organism evidence="8 9">
    <name type="scientific">Araneus ventricosus</name>
    <name type="common">Orbweaver spider</name>
    <name type="synonym">Epeira ventricosa</name>
    <dbReference type="NCBI Taxonomy" id="182803"/>
    <lineage>
        <taxon>Eukaryota</taxon>
        <taxon>Metazoa</taxon>
        <taxon>Ecdysozoa</taxon>
        <taxon>Arthropoda</taxon>
        <taxon>Chelicerata</taxon>
        <taxon>Arachnida</taxon>
        <taxon>Araneae</taxon>
        <taxon>Araneomorphae</taxon>
        <taxon>Entelegynae</taxon>
        <taxon>Araneoidea</taxon>
        <taxon>Araneidae</taxon>
        <taxon>Araneus</taxon>
    </lineage>
</organism>
<reference evidence="8 9" key="1">
    <citation type="journal article" date="2019" name="Sci. Rep.">
        <title>Orb-weaving spider Araneus ventricosus genome elucidates the spidroin gene catalogue.</title>
        <authorList>
            <person name="Kono N."/>
            <person name="Nakamura H."/>
            <person name="Ohtoshi R."/>
            <person name="Moran D.A.P."/>
            <person name="Shinohara A."/>
            <person name="Yoshida Y."/>
            <person name="Fujiwara M."/>
            <person name="Mori M."/>
            <person name="Tomita M."/>
            <person name="Arakawa K."/>
        </authorList>
    </citation>
    <scope>NUCLEOTIDE SEQUENCE [LARGE SCALE GENOMIC DNA]</scope>
</reference>
<evidence type="ECO:0000256" key="5">
    <source>
        <dbReference type="ARBA" id="ARBA00023136"/>
    </source>
</evidence>
<feature type="transmembrane region" description="Helical" evidence="7">
    <location>
        <begin position="469"/>
        <end position="491"/>
    </location>
</feature>
<feature type="transmembrane region" description="Helical" evidence="7">
    <location>
        <begin position="355"/>
        <end position="376"/>
    </location>
</feature>
<dbReference type="Proteomes" id="UP000499080">
    <property type="component" value="Unassembled WGS sequence"/>
</dbReference>
<comment type="subcellular location">
    <subcellularLocation>
        <location evidence="1">Cell membrane</location>
        <topology evidence="1">Multi-pass membrane protein</topology>
    </subcellularLocation>
</comment>
<evidence type="ECO:0008006" key="10">
    <source>
        <dbReference type="Google" id="ProtNLM"/>
    </source>
</evidence>
<gene>
    <name evidence="8" type="ORF">AVEN_123076_1</name>
</gene>